<dbReference type="Pfam" id="PF00072">
    <property type="entry name" value="Response_reg"/>
    <property type="match status" value="1"/>
</dbReference>
<organism evidence="6 7">
    <name type="scientific">Clostridium uliginosum</name>
    <dbReference type="NCBI Taxonomy" id="119641"/>
    <lineage>
        <taxon>Bacteria</taxon>
        <taxon>Bacillati</taxon>
        <taxon>Bacillota</taxon>
        <taxon>Clostridia</taxon>
        <taxon>Eubacteriales</taxon>
        <taxon>Clostridiaceae</taxon>
        <taxon>Clostridium</taxon>
    </lineage>
</organism>
<dbReference type="STRING" id="119641.SAMN05421842_106151"/>
<keyword evidence="7" id="KW-1185">Reference proteome</keyword>
<proteinExistence type="predicted"/>
<gene>
    <name evidence="6" type="ORF">SAMN05421842_106151</name>
</gene>
<evidence type="ECO:0000256" key="2">
    <source>
        <dbReference type="ARBA" id="ARBA00022553"/>
    </source>
</evidence>
<dbReference type="InterPro" id="IPR011006">
    <property type="entry name" value="CheY-like_superfamily"/>
</dbReference>
<dbReference type="SMART" id="SM00448">
    <property type="entry name" value="REC"/>
    <property type="match status" value="1"/>
</dbReference>
<comment type="function">
    <text evidence="3">May play the central regulatory role in sporulation. It may be an element of the effector pathway responsible for the activation of sporulation genes in response to nutritional stress. Spo0A may act in concert with spo0H (a sigma factor) to control the expression of some genes that are critical to the sporulation process.</text>
</comment>
<evidence type="ECO:0000313" key="6">
    <source>
        <dbReference type="EMBL" id="SFC64187.1"/>
    </source>
</evidence>
<dbReference type="SUPFAM" id="SSF52172">
    <property type="entry name" value="CheY-like"/>
    <property type="match status" value="1"/>
</dbReference>
<dbReference type="InterPro" id="IPR050595">
    <property type="entry name" value="Bact_response_regulator"/>
</dbReference>
<evidence type="ECO:0000259" key="5">
    <source>
        <dbReference type="PROSITE" id="PS50110"/>
    </source>
</evidence>
<dbReference type="PANTHER" id="PTHR44591">
    <property type="entry name" value="STRESS RESPONSE REGULATOR PROTEIN 1"/>
    <property type="match status" value="1"/>
</dbReference>
<evidence type="ECO:0000256" key="3">
    <source>
        <dbReference type="ARBA" id="ARBA00024867"/>
    </source>
</evidence>
<dbReference type="EMBL" id="FOMG01000006">
    <property type="protein sequence ID" value="SFC64187.1"/>
    <property type="molecule type" value="Genomic_DNA"/>
</dbReference>
<dbReference type="Proteomes" id="UP000199263">
    <property type="component" value="Unassembled WGS sequence"/>
</dbReference>
<dbReference type="GO" id="GO:0000160">
    <property type="term" value="P:phosphorelay signal transduction system"/>
    <property type="evidence" value="ECO:0007669"/>
    <property type="project" value="InterPro"/>
</dbReference>
<evidence type="ECO:0000256" key="4">
    <source>
        <dbReference type="PROSITE-ProRule" id="PRU00169"/>
    </source>
</evidence>
<evidence type="ECO:0000313" key="7">
    <source>
        <dbReference type="Proteomes" id="UP000199263"/>
    </source>
</evidence>
<dbReference type="InterPro" id="IPR001789">
    <property type="entry name" value="Sig_transdc_resp-reg_receiver"/>
</dbReference>
<sequence>MKTALIVDDTKNIRLLLSHCLRDANFTVYCASNGNEALELISSTHLDIAFIDVKMPNMSGTALLEQVIKDGYNFNVVIMTAFGTIKNAVTTTKLGAMAYLQKPFTANTIRKVLSEIFPDYNTESSHITLESSKITTNDIKLCLNKISTDPLIYNQFGDLLIAQGETEKGNLFKEFSSKLKKLK</sequence>
<reference evidence="6 7" key="1">
    <citation type="submission" date="2016-10" db="EMBL/GenBank/DDBJ databases">
        <authorList>
            <person name="de Groot N.N."/>
        </authorList>
    </citation>
    <scope>NUCLEOTIDE SEQUENCE [LARGE SCALE GENOMIC DNA]</scope>
    <source>
        <strain evidence="6 7">DSM 12992</strain>
    </source>
</reference>
<dbReference type="PROSITE" id="PS50110">
    <property type="entry name" value="RESPONSE_REGULATORY"/>
    <property type="match status" value="1"/>
</dbReference>
<feature type="modified residue" description="4-aspartylphosphate" evidence="4">
    <location>
        <position position="52"/>
    </location>
</feature>
<name>A0A1I1KTP2_9CLOT</name>
<dbReference type="PANTHER" id="PTHR44591:SF3">
    <property type="entry name" value="RESPONSE REGULATORY DOMAIN-CONTAINING PROTEIN"/>
    <property type="match status" value="1"/>
</dbReference>
<dbReference type="AlphaFoldDB" id="A0A1I1KTP2"/>
<dbReference type="RefSeq" id="WP_175559949.1">
    <property type="nucleotide sequence ID" value="NZ_FOMG01000006.1"/>
</dbReference>
<feature type="domain" description="Response regulatory" evidence="5">
    <location>
        <begin position="3"/>
        <end position="117"/>
    </location>
</feature>
<dbReference type="CDD" id="cd00156">
    <property type="entry name" value="REC"/>
    <property type="match status" value="1"/>
</dbReference>
<protein>
    <recommendedName>
        <fullName evidence="1">Stage 0 sporulation protein A homolog</fullName>
    </recommendedName>
</protein>
<evidence type="ECO:0000256" key="1">
    <source>
        <dbReference type="ARBA" id="ARBA00018672"/>
    </source>
</evidence>
<dbReference type="Gene3D" id="3.40.50.2300">
    <property type="match status" value="1"/>
</dbReference>
<keyword evidence="2 4" id="KW-0597">Phosphoprotein</keyword>
<accession>A0A1I1KTP2</accession>